<dbReference type="SUPFAM" id="SSF51984">
    <property type="entry name" value="MurCD N-terminal domain"/>
    <property type="match status" value="1"/>
</dbReference>
<evidence type="ECO:0000256" key="5">
    <source>
        <dbReference type="ARBA" id="ARBA00022598"/>
    </source>
</evidence>
<dbReference type="Gene3D" id="3.40.1190.10">
    <property type="entry name" value="Mur-like, catalytic domain"/>
    <property type="match status" value="1"/>
</dbReference>
<dbReference type="AlphaFoldDB" id="A0A6J6TWV6"/>
<feature type="domain" description="Mur ligase central" evidence="11">
    <location>
        <begin position="119"/>
        <end position="299"/>
    </location>
</feature>
<comment type="pathway">
    <text evidence="2">Cell wall biogenesis; peptidoglycan biosynthesis.</text>
</comment>
<dbReference type="SUPFAM" id="SSF53244">
    <property type="entry name" value="MurD-like peptide ligases, peptide-binding domain"/>
    <property type="match status" value="1"/>
</dbReference>
<dbReference type="InterPro" id="IPR050061">
    <property type="entry name" value="MurCDEF_pg_biosynth"/>
</dbReference>
<evidence type="ECO:0000259" key="9">
    <source>
        <dbReference type="Pfam" id="PF01225"/>
    </source>
</evidence>
<proteinExistence type="inferred from homology"/>
<feature type="domain" description="Mur ligase C-terminal" evidence="10">
    <location>
        <begin position="321"/>
        <end position="452"/>
    </location>
</feature>
<dbReference type="GO" id="GO:0005524">
    <property type="term" value="F:ATP binding"/>
    <property type="evidence" value="ECO:0007669"/>
    <property type="project" value="UniProtKB-KW"/>
</dbReference>
<dbReference type="InterPro" id="IPR005758">
    <property type="entry name" value="UDP-N-AcMur_Ala_ligase_MurC"/>
</dbReference>
<dbReference type="EMBL" id="CAEZYR010000069">
    <property type="protein sequence ID" value="CAB4752170.1"/>
    <property type="molecule type" value="Genomic_DNA"/>
</dbReference>
<keyword evidence="7" id="KW-0067">ATP-binding</keyword>
<dbReference type="SUPFAM" id="SSF53623">
    <property type="entry name" value="MurD-like peptide ligases, catalytic domain"/>
    <property type="match status" value="1"/>
</dbReference>
<evidence type="ECO:0000313" key="13">
    <source>
        <dbReference type="EMBL" id="CAB4836340.1"/>
    </source>
</evidence>
<dbReference type="InterPro" id="IPR004101">
    <property type="entry name" value="Mur_ligase_C"/>
</dbReference>
<dbReference type="GO" id="GO:0005737">
    <property type="term" value="C:cytoplasm"/>
    <property type="evidence" value="ECO:0007669"/>
    <property type="project" value="UniProtKB-SubCell"/>
</dbReference>
<feature type="domain" description="Mur ligase N-terminal catalytic" evidence="9">
    <location>
        <begin position="17"/>
        <end position="114"/>
    </location>
</feature>
<keyword evidence="6" id="KW-0547">Nucleotide-binding</keyword>
<evidence type="ECO:0000256" key="6">
    <source>
        <dbReference type="ARBA" id="ARBA00022741"/>
    </source>
</evidence>
<name>A0A6J6TWV6_9ZZZZ</name>
<accession>A0A6J6TWV6</accession>
<dbReference type="GO" id="GO:0008763">
    <property type="term" value="F:UDP-N-acetylmuramate-L-alanine ligase activity"/>
    <property type="evidence" value="ECO:0007669"/>
    <property type="project" value="UniProtKB-EC"/>
</dbReference>
<dbReference type="EC" id="6.3.2.8" evidence="3"/>
<dbReference type="GO" id="GO:0009252">
    <property type="term" value="P:peptidoglycan biosynthetic process"/>
    <property type="evidence" value="ECO:0007669"/>
    <property type="project" value="UniProtKB-UniPathway"/>
</dbReference>
<protein>
    <recommendedName>
        <fullName evidence="3">UDP-N-acetylmuramate--L-alanine ligase</fullName>
        <ecNumber evidence="3">6.3.2.8</ecNumber>
    </recommendedName>
</protein>
<dbReference type="InterPro" id="IPR036565">
    <property type="entry name" value="Mur-like_cat_sf"/>
</dbReference>
<keyword evidence="5" id="KW-0436">Ligase</keyword>
<dbReference type="InterPro" id="IPR036615">
    <property type="entry name" value="Mur_ligase_C_dom_sf"/>
</dbReference>
<gene>
    <name evidence="12" type="ORF">UFOPK2754_01871</name>
    <name evidence="13" type="ORF">UFOPK3139_02811</name>
</gene>
<dbReference type="Pfam" id="PF01225">
    <property type="entry name" value="Mur_ligase"/>
    <property type="match status" value="1"/>
</dbReference>
<evidence type="ECO:0000256" key="8">
    <source>
        <dbReference type="ARBA" id="ARBA00047833"/>
    </source>
</evidence>
<evidence type="ECO:0000259" key="11">
    <source>
        <dbReference type="Pfam" id="PF08245"/>
    </source>
</evidence>
<reference evidence="12" key="1">
    <citation type="submission" date="2020-05" db="EMBL/GenBank/DDBJ databases">
        <authorList>
            <person name="Chiriac C."/>
            <person name="Salcher M."/>
            <person name="Ghai R."/>
            <person name="Kavagutti S V."/>
        </authorList>
    </citation>
    <scope>NUCLEOTIDE SEQUENCE</scope>
</reference>
<dbReference type="Gene3D" id="3.90.190.20">
    <property type="entry name" value="Mur ligase, C-terminal domain"/>
    <property type="match status" value="1"/>
</dbReference>
<dbReference type="PANTHER" id="PTHR43445:SF3">
    <property type="entry name" value="UDP-N-ACETYLMURAMATE--L-ALANINE LIGASE"/>
    <property type="match status" value="1"/>
</dbReference>
<dbReference type="Pfam" id="PF02875">
    <property type="entry name" value="Mur_ligase_C"/>
    <property type="match status" value="1"/>
</dbReference>
<evidence type="ECO:0000256" key="2">
    <source>
        <dbReference type="ARBA" id="ARBA00004752"/>
    </source>
</evidence>
<comment type="subcellular location">
    <subcellularLocation>
        <location evidence="1">Cytoplasm</location>
    </subcellularLocation>
</comment>
<evidence type="ECO:0000256" key="4">
    <source>
        <dbReference type="ARBA" id="ARBA00022490"/>
    </source>
</evidence>
<dbReference type="EMBL" id="CAFABA010000167">
    <property type="protein sequence ID" value="CAB4836340.1"/>
    <property type="molecule type" value="Genomic_DNA"/>
</dbReference>
<dbReference type="Gene3D" id="3.40.50.720">
    <property type="entry name" value="NAD(P)-binding Rossmann-like Domain"/>
    <property type="match status" value="1"/>
</dbReference>
<evidence type="ECO:0000259" key="10">
    <source>
        <dbReference type="Pfam" id="PF02875"/>
    </source>
</evidence>
<organism evidence="12">
    <name type="scientific">freshwater metagenome</name>
    <dbReference type="NCBI Taxonomy" id="449393"/>
    <lineage>
        <taxon>unclassified sequences</taxon>
        <taxon>metagenomes</taxon>
        <taxon>ecological metagenomes</taxon>
    </lineage>
</organism>
<evidence type="ECO:0000256" key="1">
    <source>
        <dbReference type="ARBA" id="ARBA00004496"/>
    </source>
</evidence>
<dbReference type="InterPro" id="IPR000713">
    <property type="entry name" value="Mur_ligase_N"/>
</dbReference>
<dbReference type="Pfam" id="PF08245">
    <property type="entry name" value="Mur_ligase_M"/>
    <property type="match status" value="1"/>
</dbReference>
<comment type="catalytic activity">
    <reaction evidence="8">
        <text>UDP-N-acetyl-alpha-D-muramate + L-alanine + ATP = UDP-N-acetyl-alpha-D-muramoyl-L-alanine + ADP + phosphate + H(+)</text>
        <dbReference type="Rhea" id="RHEA:23372"/>
        <dbReference type="ChEBI" id="CHEBI:15378"/>
        <dbReference type="ChEBI" id="CHEBI:30616"/>
        <dbReference type="ChEBI" id="CHEBI:43474"/>
        <dbReference type="ChEBI" id="CHEBI:57972"/>
        <dbReference type="ChEBI" id="CHEBI:70757"/>
        <dbReference type="ChEBI" id="CHEBI:83898"/>
        <dbReference type="ChEBI" id="CHEBI:456216"/>
        <dbReference type="EC" id="6.3.2.8"/>
    </reaction>
</comment>
<dbReference type="UniPathway" id="UPA00219"/>
<evidence type="ECO:0000256" key="7">
    <source>
        <dbReference type="ARBA" id="ARBA00022840"/>
    </source>
</evidence>
<dbReference type="NCBIfam" id="TIGR01082">
    <property type="entry name" value="murC"/>
    <property type="match status" value="1"/>
</dbReference>
<dbReference type="PANTHER" id="PTHR43445">
    <property type="entry name" value="UDP-N-ACETYLMURAMATE--L-ALANINE LIGASE-RELATED"/>
    <property type="match status" value="1"/>
</dbReference>
<evidence type="ECO:0000313" key="12">
    <source>
        <dbReference type="EMBL" id="CAB4752170.1"/>
    </source>
</evidence>
<dbReference type="HAMAP" id="MF_00046">
    <property type="entry name" value="MurC"/>
    <property type="match status" value="1"/>
</dbReference>
<sequence length="470" mass="49894">MVDIQPDQVDLNHRMRVHIVGVGGAGMSAIASVLGAMGHEVSGSDLRDAAGLERLRAGGVRVVIGHDAANLGDAEIVAISTAIPPTNPEVMEARARGLRVLRRAEILTAIASTRHTIAVAGTHGKTTTSSMLALELVEAERRPSFIIGGELNEIGSGAVWDSGNLLVVEADESDGTFLALGAQHVLVTNIEPDHLEHYGGWAALQVAFESFVRAAAGVRVLCADDHETAALAERLRADGIAVVTYGTSVDADYRMIDVDVGRDGVSFSLHSEAHHVEDVRVPLAGLHNARNAAGALAMALELGVDPEPARTALNRFAGVARRFEHRGEVAGITFVDDYAHLPTEVAAAIAAARDGGWRRIVCAFQPHRYSRTETLWPTFADAFRGVDVLALTDVYASGEAPRPGITGKLLVNAVLDAHPWATVAYLPHRADLLGYLATVLRPGDLCLTLGAGDLTSLPDELQVRLRETAR</sequence>
<evidence type="ECO:0000256" key="3">
    <source>
        <dbReference type="ARBA" id="ARBA00012211"/>
    </source>
</evidence>
<dbReference type="InterPro" id="IPR013221">
    <property type="entry name" value="Mur_ligase_cen"/>
</dbReference>
<keyword evidence="4" id="KW-0963">Cytoplasm</keyword>